<evidence type="ECO:0000256" key="3">
    <source>
        <dbReference type="ARBA" id="ARBA00022603"/>
    </source>
</evidence>
<proteinExistence type="inferred from homology"/>
<evidence type="ECO:0000256" key="6">
    <source>
        <dbReference type="ARBA" id="ARBA00048612"/>
    </source>
</evidence>
<comment type="function">
    <text evidence="7">Arginine methyltransferase involved in the assembly or stability of mitochondrial NADH:ubiquinone oxidoreductase complex (complex I).</text>
</comment>
<evidence type="ECO:0000313" key="8">
    <source>
        <dbReference type="EMBL" id="KAL2915836.1"/>
    </source>
</evidence>
<comment type="subcellular location">
    <subcellularLocation>
        <location evidence="1 7">Mitochondrion</location>
    </subcellularLocation>
</comment>
<dbReference type="Gene3D" id="3.40.50.12710">
    <property type="match status" value="1"/>
</dbReference>
<comment type="catalytic activity">
    <reaction evidence="6 7">
        <text>L-arginyl-[protein] + 2 S-adenosyl-L-methionine = N(omega),N(omega)'-dimethyl-L-arginyl-[protein] + 2 S-adenosyl-L-homocysteine + 2 H(+)</text>
        <dbReference type="Rhea" id="RHEA:48108"/>
        <dbReference type="Rhea" id="RHEA-COMP:10532"/>
        <dbReference type="Rhea" id="RHEA-COMP:11992"/>
        <dbReference type="ChEBI" id="CHEBI:15378"/>
        <dbReference type="ChEBI" id="CHEBI:29965"/>
        <dbReference type="ChEBI" id="CHEBI:57856"/>
        <dbReference type="ChEBI" id="CHEBI:59789"/>
        <dbReference type="ChEBI" id="CHEBI:88221"/>
        <dbReference type="EC" id="2.1.1.320"/>
    </reaction>
</comment>
<keyword evidence="3 7" id="KW-0489">Methyltransferase</keyword>
<evidence type="ECO:0000256" key="4">
    <source>
        <dbReference type="ARBA" id="ARBA00022679"/>
    </source>
</evidence>
<dbReference type="InterPro" id="IPR029063">
    <property type="entry name" value="SAM-dependent_MTases_sf"/>
</dbReference>
<comment type="caution">
    <text evidence="8">The sequence shown here is derived from an EMBL/GenBank/DDBJ whole genome shotgun (WGS) entry which is preliminary data.</text>
</comment>
<sequence>MLSALACRGLAAATRSGAVLGAASRAAAVRIAAVQSMRAPAALAGCRRARLLSTATDPSSTAAAAAKETDGGAPAAAETGALAVHESKVPGVVKEPLTNLSRHLIDTIKATLTHPLGGYYMKGDVFGTEGDFITSPEISQMFGEASWPGPTCGRCCLR</sequence>
<dbReference type="InterPro" id="IPR038375">
    <property type="entry name" value="NDUFAF7_sf"/>
</dbReference>
<gene>
    <name evidence="8" type="ORF">HK105_204537</name>
</gene>
<organism evidence="8 9">
    <name type="scientific">Polyrhizophydium stewartii</name>
    <dbReference type="NCBI Taxonomy" id="2732419"/>
    <lineage>
        <taxon>Eukaryota</taxon>
        <taxon>Fungi</taxon>
        <taxon>Fungi incertae sedis</taxon>
        <taxon>Chytridiomycota</taxon>
        <taxon>Chytridiomycota incertae sedis</taxon>
        <taxon>Chytridiomycetes</taxon>
        <taxon>Rhizophydiales</taxon>
        <taxon>Rhizophydiales incertae sedis</taxon>
        <taxon>Polyrhizophydium</taxon>
    </lineage>
</organism>
<dbReference type="EC" id="2.1.1.320" evidence="7"/>
<protein>
    <recommendedName>
        <fullName evidence="7">Protein arginine methyltransferase NDUFAF7</fullName>
        <ecNumber evidence="7">2.1.1.320</ecNumber>
    </recommendedName>
</protein>
<dbReference type="SUPFAM" id="SSF53335">
    <property type="entry name" value="S-adenosyl-L-methionine-dependent methyltransferases"/>
    <property type="match status" value="1"/>
</dbReference>
<comment type="similarity">
    <text evidence="2 7">Belongs to the NDUFAF7 family.</text>
</comment>
<evidence type="ECO:0000313" key="9">
    <source>
        <dbReference type="Proteomes" id="UP001527925"/>
    </source>
</evidence>
<keyword evidence="4 7" id="KW-0808">Transferase</keyword>
<dbReference type="InterPro" id="IPR003788">
    <property type="entry name" value="NDUFAF7"/>
</dbReference>
<accession>A0ABR4N8H3</accession>
<reference evidence="8 9" key="1">
    <citation type="submission" date="2023-09" db="EMBL/GenBank/DDBJ databases">
        <title>Pangenome analysis of Batrachochytrium dendrobatidis and related Chytrids.</title>
        <authorList>
            <person name="Yacoub M.N."/>
            <person name="Stajich J.E."/>
            <person name="James T.Y."/>
        </authorList>
    </citation>
    <scope>NUCLEOTIDE SEQUENCE [LARGE SCALE GENOMIC DNA]</scope>
    <source>
        <strain evidence="8 9">JEL0888</strain>
    </source>
</reference>
<name>A0ABR4N8H3_9FUNG</name>
<evidence type="ECO:0000256" key="1">
    <source>
        <dbReference type="ARBA" id="ARBA00004173"/>
    </source>
</evidence>
<evidence type="ECO:0000256" key="2">
    <source>
        <dbReference type="ARBA" id="ARBA00005891"/>
    </source>
</evidence>
<evidence type="ECO:0000256" key="7">
    <source>
        <dbReference type="RuleBase" id="RU364114"/>
    </source>
</evidence>
<dbReference type="EMBL" id="JADGIZ020000020">
    <property type="protein sequence ID" value="KAL2915836.1"/>
    <property type="molecule type" value="Genomic_DNA"/>
</dbReference>
<dbReference type="PANTHER" id="PTHR12049">
    <property type="entry name" value="PROTEIN ARGININE METHYLTRANSFERASE NDUFAF7, MITOCHONDRIAL"/>
    <property type="match status" value="1"/>
</dbReference>
<keyword evidence="9" id="KW-1185">Reference proteome</keyword>
<dbReference type="PANTHER" id="PTHR12049:SF7">
    <property type="entry name" value="PROTEIN ARGININE METHYLTRANSFERASE NDUFAF7, MITOCHONDRIAL"/>
    <property type="match status" value="1"/>
</dbReference>
<evidence type="ECO:0000256" key="5">
    <source>
        <dbReference type="ARBA" id="ARBA00023128"/>
    </source>
</evidence>
<dbReference type="Proteomes" id="UP001527925">
    <property type="component" value="Unassembled WGS sequence"/>
</dbReference>
<keyword evidence="5 7" id="KW-0496">Mitochondrion</keyword>